<dbReference type="PANTHER" id="PTHR47566">
    <property type="match status" value="1"/>
</dbReference>
<keyword evidence="2" id="KW-0677">Repeat</keyword>
<evidence type="ECO:0000256" key="3">
    <source>
        <dbReference type="SAM" id="SignalP"/>
    </source>
</evidence>
<sequence>MKKICMTALLAMAALIGATAQDEKPTVSFKIPVAEGKTKSFAVALKPGAAPAKIRIDWGDGNIVESDVEIAVYDIYGVPTSLQGKPVGTGVVRLFGPDIASLDITLNAKLDEEKVTEIDVTNAPELIDLTAASNDIEAVDFSRNPRLERVSLTNNRLTQADFSANPDIVRIELINNSVSSIALPDEPKVEYLQLNGNPLGRLDISGMPKLKSLYAVGCGLTEFVSGDNTELKTLSLSKNSLTALDITRLTGLGLSNKGSLSATDNKLTELKWSEFPRIVNIDRNCFALDRLPVPENTPYRYTYGGQTVAVPATVDGQLDLSAQATLTGLADGPQPTSFIVVAMGDEPAELAEGTDYTIDNGVITFSRAFDSVVVRMSTQAFPATVAAPAVTTPFGVAVATAICKPAVAGATPREVFSLQGVSMGSEPARLPKGIYISNGKKIVVK</sequence>
<dbReference type="EMBL" id="JACJJL010000042">
    <property type="protein sequence ID" value="MBM6663058.1"/>
    <property type="molecule type" value="Genomic_DNA"/>
</dbReference>
<comment type="caution">
    <text evidence="4">The sequence shown here is derived from an EMBL/GenBank/DDBJ whole genome shotgun (WGS) entry which is preliminary data.</text>
</comment>
<organism evidence="4 5">
    <name type="scientific">Marseilla massiliensis</name>
    <dbReference type="NCBI Taxonomy" id="1841864"/>
    <lineage>
        <taxon>Bacteria</taxon>
        <taxon>Pseudomonadati</taxon>
        <taxon>Bacteroidota</taxon>
        <taxon>Bacteroidia</taxon>
        <taxon>Bacteroidales</taxon>
        <taxon>Prevotellaceae</taxon>
        <taxon>Marseilla</taxon>
    </lineage>
</organism>
<dbReference type="InterPro" id="IPR052574">
    <property type="entry name" value="CDIRP"/>
</dbReference>
<proteinExistence type="predicted"/>
<reference evidence="4 5" key="1">
    <citation type="journal article" date="2021" name="Sci. Rep.">
        <title>The distribution of antibiotic resistance genes in chicken gut microbiota commensals.</title>
        <authorList>
            <person name="Juricova H."/>
            <person name="Matiasovicova J."/>
            <person name="Kubasova T."/>
            <person name="Cejkova D."/>
            <person name="Rychlik I."/>
        </authorList>
    </citation>
    <scope>NUCLEOTIDE SEQUENCE [LARGE SCALE GENOMIC DNA]</scope>
    <source>
        <strain evidence="4 5">An819</strain>
    </source>
</reference>
<keyword evidence="1" id="KW-0433">Leucine-rich repeat</keyword>
<feature type="chain" id="PRO_5037589111" evidence="3">
    <location>
        <begin position="21"/>
        <end position="445"/>
    </location>
</feature>
<accession>A0A938WQ97</accession>
<evidence type="ECO:0000313" key="5">
    <source>
        <dbReference type="Proteomes" id="UP000764045"/>
    </source>
</evidence>
<evidence type="ECO:0000256" key="2">
    <source>
        <dbReference type="ARBA" id="ARBA00022737"/>
    </source>
</evidence>
<dbReference type="SUPFAM" id="SSF52058">
    <property type="entry name" value="L domain-like"/>
    <property type="match status" value="1"/>
</dbReference>
<dbReference type="AlphaFoldDB" id="A0A938WQ97"/>
<protein>
    <submittedName>
        <fullName evidence="4">Uncharacterized protein</fullName>
    </submittedName>
</protein>
<keyword evidence="3" id="KW-0732">Signal</keyword>
<dbReference type="PANTHER" id="PTHR47566:SF1">
    <property type="entry name" value="PROTEIN NUD1"/>
    <property type="match status" value="1"/>
</dbReference>
<feature type="signal peptide" evidence="3">
    <location>
        <begin position="1"/>
        <end position="20"/>
    </location>
</feature>
<dbReference type="Gene3D" id="3.80.10.10">
    <property type="entry name" value="Ribonuclease Inhibitor"/>
    <property type="match status" value="1"/>
</dbReference>
<dbReference type="GO" id="GO:0035591">
    <property type="term" value="F:signaling adaptor activity"/>
    <property type="evidence" value="ECO:0007669"/>
    <property type="project" value="TreeGrafter"/>
</dbReference>
<evidence type="ECO:0000256" key="1">
    <source>
        <dbReference type="ARBA" id="ARBA00022614"/>
    </source>
</evidence>
<name>A0A938WQ97_9BACT</name>
<gene>
    <name evidence="4" type="ORF">H6B30_15135</name>
</gene>
<keyword evidence="5" id="KW-1185">Reference proteome</keyword>
<evidence type="ECO:0000313" key="4">
    <source>
        <dbReference type="EMBL" id="MBM6663058.1"/>
    </source>
</evidence>
<dbReference type="RefSeq" id="WP_205112069.1">
    <property type="nucleotide sequence ID" value="NZ_JACJJL010000042.1"/>
</dbReference>
<dbReference type="InterPro" id="IPR032675">
    <property type="entry name" value="LRR_dom_sf"/>
</dbReference>
<dbReference type="Proteomes" id="UP000764045">
    <property type="component" value="Unassembled WGS sequence"/>
</dbReference>